<organism evidence="1 2">
    <name type="scientific">Trichinella pseudospiralis</name>
    <name type="common">Parasitic roundworm</name>
    <dbReference type="NCBI Taxonomy" id="6337"/>
    <lineage>
        <taxon>Eukaryota</taxon>
        <taxon>Metazoa</taxon>
        <taxon>Ecdysozoa</taxon>
        <taxon>Nematoda</taxon>
        <taxon>Enoplea</taxon>
        <taxon>Dorylaimia</taxon>
        <taxon>Trichinellida</taxon>
        <taxon>Trichinellidae</taxon>
        <taxon>Trichinella</taxon>
    </lineage>
</organism>
<name>A0A0V1G7H1_TRIPS</name>
<dbReference type="AlphaFoldDB" id="A0A0V1G7H1"/>
<proteinExistence type="predicted"/>
<dbReference type="EMBL" id="JYDS01005672">
    <property type="protein sequence ID" value="KRY94263.1"/>
    <property type="molecule type" value="Genomic_DNA"/>
</dbReference>
<comment type="caution">
    <text evidence="1">The sequence shown here is derived from an EMBL/GenBank/DDBJ whole genome shotgun (WGS) entry which is preliminary data.</text>
</comment>
<evidence type="ECO:0000313" key="1">
    <source>
        <dbReference type="EMBL" id="KRY94263.1"/>
    </source>
</evidence>
<feature type="non-terminal residue" evidence="1">
    <location>
        <position position="1"/>
    </location>
</feature>
<feature type="non-terminal residue" evidence="1">
    <location>
        <position position="47"/>
    </location>
</feature>
<accession>A0A0V1G7H1</accession>
<reference evidence="1 2" key="1">
    <citation type="submission" date="2015-01" db="EMBL/GenBank/DDBJ databases">
        <title>Evolution of Trichinella species and genotypes.</title>
        <authorList>
            <person name="Korhonen P.K."/>
            <person name="Edoardo P."/>
            <person name="Giuseppe L.R."/>
            <person name="Gasser R.B."/>
        </authorList>
    </citation>
    <scope>NUCLEOTIDE SEQUENCE [LARGE SCALE GENOMIC DNA]</scope>
    <source>
        <strain evidence="1">ISS588</strain>
    </source>
</reference>
<evidence type="ECO:0000313" key="2">
    <source>
        <dbReference type="Proteomes" id="UP000054805"/>
    </source>
</evidence>
<sequence length="47" mass="5618">LGILSNFSRIHRLRAIENLHPFKWNTVSCNYDRIISENAQLFEKNQM</sequence>
<keyword evidence="2" id="KW-1185">Reference proteome</keyword>
<dbReference type="Proteomes" id="UP000054805">
    <property type="component" value="Unassembled WGS sequence"/>
</dbReference>
<protein>
    <submittedName>
        <fullName evidence="1">Uncharacterized protein</fullName>
    </submittedName>
</protein>
<gene>
    <name evidence="1" type="ORF">T4B_1830</name>
</gene>